<dbReference type="EMBL" id="VLKF01000001">
    <property type="protein sequence ID" value="TWH75293.1"/>
    <property type="molecule type" value="Genomic_DNA"/>
</dbReference>
<dbReference type="InterPro" id="IPR050721">
    <property type="entry name" value="Trk_Ktr_HKT_K-transport"/>
</dbReference>
<feature type="domain" description="RCK N-terminal" evidence="1">
    <location>
        <begin position="17"/>
        <end position="133"/>
    </location>
</feature>
<protein>
    <submittedName>
        <fullName evidence="3">Trk system potassium uptake protein TrkA</fullName>
    </submittedName>
</protein>
<dbReference type="GO" id="GO:0006813">
    <property type="term" value="P:potassium ion transport"/>
    <property type="evidence" value="ECO:0007669"/>
    <property type="project" value="InterPro"/>
</dbReference>
<dbReference type="SUPFAM" id="SSF51735">
    <property type="entry name" value="NAD(P)-binding Rossmann-fold domains"/>
    <property type="match status" value="1"/>
</dbReference>
<gene>
    <name evidence="3" type="ORF">JD78_03849</name>
</gene>
<dbReference type="Pfam" id="PF02254">
    <property type="entry name" value="TrkA_N"/>
    <property type="match status" value="1"/>
</dbReference>
<evidence type="ECO:0000259" key="1">
    <source>
        <dbReference type="PROSITE" id="PS51201"/>
    </source>
</evidence>
<dbReference type="Pfam" id="PF02080">
    <property type="entry name" value="TrkA_C"/>
    <property type="match status" value="1"/>
</dbReference>
<dbReference type="Proteomes" id="UP000321490">
    <property type="component" value="Unassembled WGS sequence"/>
</dbReference>
<evidence type="ECO:0000259" key="2">
    <source>
        <dbReference type="PROSITE" id="PS51202"/>
    </source>
</evidence>
<reference evidence="3 4" key="1">
    <citation type="submission" date="2019-07" db="EMBL/GenBank/DDBJ databases">
        <title>R&amp;d 2014.</title>
        <authorList>
            <person name="Klenk H.-P."/>
        </authorList>
    </citation>
    <scope>NUCLEOTIDE SEQUENCE [LARGE SCALE GENOMIC DNA]</scope>
    <source>
        <strain evidence="3 4">DSM 45764</strain>
    </source>
</reference>
<dbReference type="InterPro" id="IPR003148">
    <property type="entry name" value="RCK_N"/>
</dbReference>
<name>A0A562IWU3_9ACTN</name>
<keyword evidence="4" id="KW-1185">Reference proteome</keyword>
<dbReference type="Gene3D" id="3.40.50.720">
    <property type="entry name" value="NAD(P)-binding Rossmann-like Domain"/>
    <property type="match status" value="1"/>
</dbReference>
<dbReference type="PROSITE" id="PS51201">
    <property type="entry name" value="RCK_N"/>
    <property type="match status" value="1"/>
</dbReference>
<dbReference type="InterPro" id="IPR036291">
    <property type="entry name" value="NAD(P)-bd_dom_sf"/>
</dbReference>
<proteinExistence type="predicted"/>
<sequence>MADWLHPRRPGGRRSPSNAVVVIGLGRFGSALALELMAAGTEVLGIDADPDIVQGLNGQLTQVVRADSTKEEALRQLSVPDFDLAVVGIGTDVEASILTTSLLLSFGIDDVWAKALSEPHGRILRQLGVGHVVFPEHDMGRRVAHLVRGTVLDYIQFEDDFAMVKTRPPAEVVGHRLGDSGIRTRHQVTIVAVKRPGEGFTYATADTVLEPDDVVIVAGRTKLAERFAQRT</sequence>
<feature type="domain" description="RCK C-terminal" evidence="2">
    <location>
        <begin position="149"/>
        <end position="231"/>
    </location>
</feature>
<dbReference type="Gene3D" id="3.30.70.1450">
    <property type="entry name" value="Regulator of K+ conductance, C-terminal domain"/>
    <property type="match status" value="1"/>
</dbReference>
<dbReference type="PANTHER" id="PTHR43833:SF7">
    <property type="entry name" value="KTR SYSTEM POTASSIUM UPTAKE PROTEIN C"/>
    <property type="match status" value="1"/>
</dbReference>
<dbReference type="GO" id="GO:0008324">
    <property type="term" value="F:monoatomic cation transmembrane transporter activity"/>
    <property type="evidence" value="ECO:0007669"/>
    <property type="project" value="InterPro"/>
</dbReference>
<evidence type="ECO:0000313" key="4">
    <source>
        <dbReference type="Proteomes" id="UP000321490"/>
    </source>
</evidence>
<dbReference type="AlphaFoldDB" id="A0A562IWU3"/>
<dbReference type="InterPro" id="IPR006037">
    <property type="entry name" value="RCK_C"/>
</dbReference>
<dbReference type="PANTHER" id="PTHR43833">
    <property type="entry name" value="POTASSIUM CHANNEL PROTEIN 2-RELATED-RELATED"/>
    <property type="match status" value="1"/>
</dbReference>
<dbReference type="PROSITE" id="PS51202">
    <property type="entry name" value="RCK_C"/>
    <property type="match status" value="1"/>
</dbReference>
<accession>A0A562IWU3</accession>
<dbReference type="InterPro" id="IPR036721">
    <property type="entry name" value="RCK_C_sf"/>
</dbReference>
<comment type="caution">
    <text evidence="3">The sequence shown here is derived from an EMBL/GenBank/DDBJ whole genome shotgun (WGS) entry which is preliminary data.</text>
</comment>
<dbReference type="RefSeq" id="WP_228395079.1">
    <property type="nucleotide sequence ID" value="NZ_JABGDC010000058.1"/>
</dbReference>
<organism evidence="3 4">
    <name type="scientific">Modestobacter roseus</name>
    <dbReference type="NCBI Taxonomy" id="1181884"/>
    <lineage>
        <taxon>Bacteria</taxon>
        <taxon>Bacillati</taxon>
        <taxon>Actinomycetota</taxon>
        <taxon>Actinomycetes</taxon>
        <taxon>Geodermatophilales</taxon>
        <taxon>Geodermatophilaceae</taxon>
        <taxon>Modestobacter</taxon>
    </lineage>
</organism>
<evidence type="ECO:0000313" key="3">
    <source>
        <dbReference type="EMBL" id="TWH75293.1"/>
    </source>
</evidence>
<dbReference type="SUPFAM" id="SSF116726">
    <property type="entry name" value="TrkA C-terminal domain-like"/>
    <property type="match status" value="1"/>
</dbReference>